<evidence type="ECO:0000256" key="5">
    <source>
        <dbReference type="ARBA" id="ARBA00023136"/>
    </source>
</evidence>
<feature type="transmembrane region" description="Helical" evidence="6">
    <location>
        <begin position="26"/>
        <end position="47"/>
    </location>
</feature>
<evidence type="ECO:0000259" key="8">
    <source>
        <dbReference type="Pfam" id="PF12704"/>
    </source>
</evidence>
<evidence type="ECO:0000256" key="4">
    <source>
        <dbReference type="ARBA" id="ARBA00022989"/>
    </source>
</evidence>
<dbReference type="Pfam" id="PF02687">
    <property type="entry name" value="FtsX"/>
    <property type="match status" value="2"/>
</dbReference>
<evidence type="ECO:0000259" key="7">
    <source>
        <dbReference type="Pfam" id="PF02687"/>
    </source>
</evidence>
<evidence type="ECO:0000313" key="9">
    <source>
        <dbReference type="EMBL" id="EHQ26291.1"/>
    </source>
</evidence>
<dbReference type="GO" id="GO:0022857">
    <property type="term" value="F:transmembrane transporter activity"/>
    <property type="evidence" value="ECO:0007669"/>
    <property type="project" value="TreeGrafter"/>
</dbReference>
<evidence type="ECO:0000256" key="6">
    <source>
        <dbReference type="SAM" id="Phobius"/>
    </source>
</evidence>
<dbReference type="AlphaFoldDB" id="H1YG03"/>
<dbReference type="InterPro" id="IPR050250">
    <property type="entry name" value="Macrolide_Exporter_MacB"/>
</dbReference>
<keyword evidence="10" id="KW-1185">Reference proteome</keyword>
<dbReference type="eggNOG" id="COG0577">
    <property type="taxonomic scope" value="Bacteria"/>
</dbReference>
<organism evidence="9 10">
    <name type="scientific">Mucilaginibacter paludis DSM 18603</name>
    <dbReference type="NCBI Taxonomy" id="714943"/>
    <lineage>
        <taxon>Bacteria</taxon>
        <taxon>Pseudomonadati</taxon>
        <taxon>Bacteroidota</taxon>
        <taxon>Sphingobacteriia</taxon>
        <taxon>Sphingobacteriales</taxon>
        <taxon>Sphingobacteriaceae</taxon>
        <taxon>Mucilaginibacter</taxon>
    </lineage>
</organism>
<comment type="subcellular location">
    <subcellularLocation>
        <location evidence="1">Cell membrane</location>
        <topology evidence="1">Multi-pass membrane protein</topology>
    </subcellularLocation>
</comment>
<dbReference type="RefSeq" id="WP_008506347.1">
    <property type="nucleotide sequence ID" value="NZ_CM001403.1"/>
</dbReference>
<evidence type="ECO:0008006" key="11">
    <source>
        <dbReference type="Google" id="ProtNLM"/>
    </source>
</evidence>
<sequence>MINKAMIRNYIKTAYRSLKKNKGFTALNVLGLALGLTAFLLIVLYVVDELSYDRYNTNADRIYRVNEDLKLGNNTVQYAVCMPPLAQTLKADFPDIENVVRLKKADSFRIKKNGQTILEDNVIYADPSIFDVFTLPIISGNAHTALKEPNSIVLTESSAKKYFNGINAVGQTLTFNDDKTYKVTAVIHDIPKQSHFKADFLISMSSFADAQTLQWLRSNYNTYVLFKKGADLQKLQAAFPAFLRKYSTSELEKALHLNYEQFEKSGSYFRLNLIKLTGIHLSPSLSGELDKNGNIQYVYIFSIIALFTLLIACVNFMNLSTARSSSRAREVGVRKVLGSSRQHLIAQFLTESVMVTLVAAVIACGAAIILLPAFNNLARKEIAVTTQTITWMLPALLGIVLFIGVLAGSYPAFFLSGFQPVQVLKGKFSTGFKGSWLRNLLVVFQFFVSIVLIIGTIIVYNQLNYIQNRDLGYNRNQVMVVKKPFVLGKQAGVFKQMVKQLPGVINATTSGFLPTSTNRNTSIFYKEATQDQKNAIFPQVWYVDNDYINTLGMKIVGGRDFSAQLTTDSMAVILNETAVKFLGYHDPVGKILYKSEVDAQNITHLLQYHVVGVVKDFNFTSLHEGIKPVTMILGRDDGNLAIRFNAASLPVLLPQIEAIWNKLSPGNFEYSFMNADFEYTYRAEQRTGLIFMIFAILAIVIACLGLFGLAAYAAEQRTKEIGIRKVLGAGVYTIVAMLSKNFVKLVLVSIVIATPVAWFMMQGWLLDFAYRISIQWWVFVAAGFIALFIAVITISFQSVRAAVANPVRSLRSE</sequence>
<dbReference type="InterPro" id="IPR003838">
    <property type="entry name" value="ABC3_permease_C"/>
</dbReference>
<dbReference type="EMBL" id="CM001403">
    <property type="protein sequence ID" value="EHQ26291.1"/>
    <property type="molecule type" value="Genomic_DNA"/>
</dbReference>
<proteinExistence type="predicted"/>
<dbReference type="GO" id="GO:0005886">
    <property type="term" value="C:plasma membrane"/>
    <property type="evidence" value="ECO:0007669"/>
    <property type="project" value="UniProtKB-SubCell"/>
</dbReference>
<dbReference type="STRING" id="714943.Mucpa_2152"/>
<name>H1YG03_9SPHI</name>
<dbReference type="Proteomes" id="UP000002774">
    <property type="component" value="Chromosome"/>
</dbReference>
<feature type="domain" description="ABC3 transporter permease C-terminal" evidence="7">
    <location>
        <begin position="303"/>
        <end position="409"/>
    </location>
</feature>
<feature type="transmembrane region" description="Helical" evidence="6">
    <location>
        <begin position="297"/>
        <end position="319"/>
    </location>
</feature>
<feature type="transmembrane region" description="Helical" evidence="6">
    <location>
        <begin position="344"/>
        <end position="371"/>
    </location>
</feature>
<keyword evidence="5 6" id="KW-0472">Membrane</keyword>
<dbReference type="PANTHER" id="PTHR30572:SF18">
    <property type="entry name" value="ABC-TYPE MACROLIDE FAMILY EXPORT SYSTEM PERMEASE COMPONENT 2"/>
    <property type="match status" value="1"/>
</dbReference>
<feature type="domain" description="MacB-like periplasmic core" evidence="8">
    <location>
        <begin position="25"/>
        <end position="239"/>
    </location>
</feature>
<keyword evidence="2" id="KW-1003">Cell membrane</keyword>
<accession>H1YG03</accession>
<dbReference type="PANTHER" id="PTHR30572">
    <property type="entry name" value="MEMBRANE COMPONENT OF TRANSPORTER-RELATED"/>
    <property type="match status" value="1"/>
</dbReference>
<evidence type="ECO:0000256" key="2">
    <source>
        <dbReference type="ARBA" id="ARBA00022475"/>
    </source>
</evidence>
<gene>
    <name evidence="9" type="ORF">Mucpa_2152</name>
</gene>
<feature type="domain" description="ABC3 transporter permease C-terminal" evidence="7">
    <location>
        <begin position="692"/>
        <end position="802"/>
    </location>
</feature>
<keyword evidence="4 6" id="KW-1133">Transmembrane helix</keyword>
<feature type="transmembrane region" description="Helical" evidence="6">
    <location>
        <begin position="726"/>
        <end position="754"/>
    </location>
</feature>
<dbReference type="InterPro" id="IPR025857">
    <property type="entry name" value="MacB_PCD"/>
</dbReference>
<feature type="transmembrane region" description="Helical" evidence="6">
    <location>
        <begin position="391"/>
        <end position="415"/>
    </location>
</feature>
<protein>
    <recommendedName>
        <fullName evidence="11">ABC3 transporter permease protein domain-containing protein</fullName>
    </recommendedName>
</protein>
<feature type="transmembrane region" description="Helical" evidence="6">
    <location>
        <begin position="689"/>
        <end position="714"/>
    </location>
</feature>
<evidence type="ECO:0000256" key="1">
    <source>
        <dbReference type="ARBA" id="ARBA00004651"/>
    </source>
</evidence>
<feature type="transmembrane region" description="Helical" evidence="6">
    <location>
        <begin position="436"/>
        <end position="460"/>
    </location>
</feature>
<reference evidence="9" key="1">
    <citation type="submission" date="2011-09" db="EMBL/GenBank/DDBJ databases">
        <title>The permanent draft genome of Mucilaginibacter paludis DSM 18603.</title>
        <authorList>
            <consortium name="US DOE Joint Genome Institute (JGI-PGF)"/>
            <person name="Lucas S."/>
            <person name="Han J."/>
            <person name="Lapidus A."/>
            <person name="Bruce D."/>
            <person name="Goodwin L."/>
            <person name="Pitluck S."/>
            <person name="Peters L."/>
            <person name="Kyrpides N."/>
            <person name="Mavromatis K."/>
            <person name="Ivanova N."/>
            <person name="Mikhailova N."/>
            <person name="Held B."/>
            <person name="Detter J.C."/>
            <person name="Tapia R."/>
            <person name="Han C."/>
            <person name="Land M."/>
            <person name="Hauser L."/>
            <person name="Markowitz V."/>
            <person name="Cheng J.-F."/>
            <person name="Hugenholtz P."/>
            <person name="Woyke T."/>
            <person name="Wu D."/>
            <person name="Tindall B."/>
            <person name="Brambilla E."/>
            <person name="Klenk H.-P."/>
            <person name="Eisen J.A."/>
        </authorList>
    </citation>
    <scope>NUCLEOTIDE SEQUENCE [LARGE SCALE GENOMIC DNA]</scope>
    <source>
        <strain evidence="9">DSM 18603</strain>
    </source>
</reference>
<feature type="transmembrane region" description="Helical" evidence="6">
    <location>
        <begin position="774"/>
        <end position="796"/>
    </location>
</feature>
<dbReference type="HOGENOM" id="CLU_008713_1_0_10"/>
<keyword evidence="3 6" id="KW-0812">Transmembrane</keyword>
<dbReference type="Pfam" id="PF12704">
    <property type="entry name" value="MacB_PCD"/>
    <property type="match status" value="1"/>
</dbReference>
<evidence type="ECO:0000313" key="10">
    <source>
        <dbReference type="Proteomes" id="UP000002774"/>
    </source>
</evidence>
<evidence type="ECO:0000256" key="3">
    <source>
        <dbReference type="ARBA" id="ARBA00022692"/>
    </source>
</evidence>